<evidence type="ECO:0000313" key="3">
    <source>
        <dbReference type="Proteomes" id="UP000215441"/>
    </source>
</evidence>
<dbReference type="Gene3D" id="3.30.1150.10">
    <property type="match status" value="1"/>
</dbReference>
<sequence>MPDTPPHRSPGPRSHWLLAGIMALGAALVSACKSPPEPTPAPPDSVPSTSAEPSGVKGPVPAAAGSARPSAAATPQAYRQDAATHLYGLNRERIFKGKLPAQLYAIGVLQVDIDRSGKVTRLHWMRAPRHAPEVVAEIERTVRAAAPFPAPTRMGKVTYTDTWLWDKGGHFQLDTLTEGQL</sequence>
<feature type="compositionally biased region" description="Pro residues" evidence="1">
    <location>
        <begin position="35"/>
        <end position="45"/>
    </location>
</feature>
<dbReference type="RefSeq" id="WP_094287998.1">
    <property type="nucleotide sequence ID" value="NZ_NOIG01000004.1"/>
</dbReference>
<organism evidence="2 3">
    <name type="scientific">Acidovorax kalamii</name>
    <dbReference type="NCBI Taxonomy" id="2004485"/>
    <lineage>
        <taxon>Bacteria</taxon>
        <taxon>Pseudomonadati</taxon>
        <taxon>Pseudomonadota</taxon>
        <taxon>Betaproteobacteria</taxon>
        <taxon>Burkholderiales</taxon>
        <taxon>Comamonadaceae</taxon>
        <taxon>Acidovorax</taxon>
    </lineage>
</organism>
<name>A0A235ERN5_9BURK</name>
<comment type="caution">
    <text evidence="2">The sequence shown here is derived from an EMBL/GenBank/DDBJ whole genome shotgun (WGS) entry which is preliminary data.</text>
</comment>
<reference evidence="2 3" key="1">
    <citation type="submission" date="2017-07" db="EMBL/GenBank/DDBJ databases">
        <title>Acidovorax KNDSW TSA 6 genome sequence and assembly.</title>
        <authorList>
            <person name="Mayilraj S."/>
        </authorList>
    </citation>
    <scope>NUCLEOTIDE SEQUENCE [LARGE SCALE GENOMIC DNA]</scope>
    <source>
        <strain evidence="2 3">KNDSW-TSA6</strain>
    </source>
</reference>
<proteinExistence type="predicted"/>
<evidence type="ECO:0000256" key="1">
    <source>
        <dbReference type="SAM" id="MobiDB-lite"/>
    </source>
</evidence>
<dbReference type="OrthoDB" id="8907581at2"/>
<gene>
    <name evidence="2" type="ORF">CBY09_04645</name>
</gene>
<protein>
    <recommendedName>
        <fullName evidence="4">Energy transducer TonB</fullName>
    </recommendedName>
</protein>
<keyword evidence="3" id="KW-1185">Reference proteome</keyword>
<dbReference type="Proteomes" id="UP000215441">
    <property type="component" value="Unassembled WGS sequence"/>
</dbReference>
<dbReference type="EMBL" id="NOIG01000004">
    <property type="protein sequence ID" value="OYD51674.1"/>
    <property type="molecule type" value="Genomic_DNA"/>
</dbReference>
<evidence type="ECO:0008006" key="4">
    <source>
        <dbReference type="Google" id="ProtNLM"/>
    </source>
</evidence>
<dbReference type="AlphaFoldDB" id="A0A235ERN5"/>
<feature type="compositionally biased region" description="Low complexity" evidence="1">
    <location>
        <begin position="58"/>
        <end position="75"/>
    </location>
</feature>
<accession>A0A235ERN5</accession>
<feature type="region of interest" description="Disordered" evidence="1">
    <location>
        <begin position="31"/>
        <end position="76"/>
    </location>
</feature>
<evidence type="ECO:0000313" key="2">
    <source>
        <dbReference type="EMBL" id="OYD51674.1"/>
    </source>
</evidence>